<dbReference type="AlphaFoldDB" id="A0A9W5PLX2"/>
<feature type="signal peptide" evidence="2">
    <location>
        <begin position="1"/>
        <end position="26"/>
    </location>
</feature>
<feature type="compositionally biased region" description="Polar residues" evidence="1">
    <location>
        <begin position="48"/>
        <end position="62"/>
    </location>
</feature>
<feature type="chain" id="PRO_5040849847" evidence="2">
    <location>
        <begin position="27"/>
        <end position="246"/>
    </location>
</feature>
<dbReference type="RefSeq" id="WP_016111731.1">
    <property type="nucleotide sequence ID" value="NZ_KB976192.1"/>
</dbReference>
<keyword evidence="2" id="KW-0732">Signal</keyword>
<dbReference type="EMBL" id="AHFB01000095">
    <property type="protein sequence ID" value="EOO29036.1"/>
    <property type="molecule type" value="Genomic_DNA"/>
</dbReference>
<proteinExistence type="predicted"/>
<feature type="region of interest" description="Disordered" evidence="1">
    <location>
        <begin position="48"/>
        <end position="67"/>
    </location>
</feature>
<evidence type="ECO:0000313" key="4">
    <source>
        <dbReference type="Proteomes" id="UP000014018"/>
    </source>
</evidence>
<evidence type="ECO:0000256" key="2">
    <source>
        <dbReference type="SAM" id="SignalP"/>
    </source>
</evidence>
<evidence type="ECO:0000256" key="1">
    <source>
        <dbReference type="SAM" id="MobiDB-lite"/>
    </source>
</evidence>
<protein>
    <submittedName>
        <fullName evidence="3">Uncharacterized protein</fullName>
    </submittedName>
</protein>
<sequence length="246" mass="26829">MKIKKKLTGITVSAMLVSSFSSIASAEENNANNVAPKSDSIQVSNPTIAPESLLSNPSTSNDDIGDSGTITVKGVDYQYEFKEDLTKGTRELTFGEGEDRYEIIYDMNKGEVTANGELVVNNVVTKSYSVKDMPQHAVVIGTDYGGGVYNYTGYDEGSFNTLAASATVLAGAIAATVFKKNPGTAALITTAAGIISAFQSNYFTLHWNRYTYKSAKKAYYQTSYNFYRDAAHQRHINSVKHYYGFI</sequence>
<reference evidence="3 4" key="1">
    <citation type="submission" date="2012-12" db="EMBL/GenBank/DDBJ databases">
        <title>The Genome Sequence of Bacillus cereus VD133.</title>
        <authorList>
            <consortium name="The Broad Institute Genome Sequencing Platform"/>
            <consortium name="The Broad Institute Genome Sequencing Center for Infectious Disease"/>
            <person name="Feldgarden M."/>
            <person name="Van der Auwera G.A."/>
            <person name="Mahillon J."/>
            <person name="Duprez V."/>
            <person name="Timmery S."/>
            <person name="Mattelet C."/>
            <person name="Dierick K."/>
            <person name="Sun M."/>
            <person name="Yu Z."/>
            <person name="Zhu L."/>
            <person name="Hu X."/>
            <person name="Shank E.B."/>
            <person name="Swiecicka I."/>
            <person name="Hansen B.M."/>
            <person name="Andrup L."/>
            <person name="Walker B."/>
            <person name="Young S.K."/>
            <person name="Zeng Q."/>
            <person name="Gargeya S."/>
            <person name="Fitzgerald M."/>
            <person name="Haas B."/>
            <person name="Abouelleil A."/>
            <person name="Alvarado L."/>
            <person name="Arachchi H.M."/>
            <person name="Berlin A.M."/>
            <person name="Chapman S.B."/>
            <person name="Dewar J."/>
            <person name="Goldberg J."/>
            <person name="Griggs A."/>
            <person name="Gujja S."/>
            <person name="Hansen M."/>
            <person name="Howarth C."/>
            <person name="Imamovic A."/>
            <person name="Larimer J."/>
            <person name="McCowan C."/>
            <person name="Murphy C."/>
            <person name="Neiman D."/>
            <person name="Pearson M."/>
            <person name="Priest M."/>
            <person name="Roberts A."/>
            <person name="Saif S."/>
            <person name="Shea T."/>
            <person name="Sisk P."/>
            <person name="Sykes S."/>
            <person name="Wortman J."/>
            <person name="Nusbaum C."/>
            <person name="Birren B."/>
        </authorList>
    </citation>
    <scope>NUCLEOTIDE SEQUENCE [LARGE SCALE GENOMIC DNA]</scope>
    <source>
        <strain evidence="3 4">VD133</strain>
    </source>
</reference>
<name>A0A9W5PLX2_BACCE</name>
<accession>A0A9W5PLX2</accession>
<evidence type="ECO:0000313" key="3">
    <source>
        <dbReference type="EMBL" id="EOO29036.1"/>
    </source>
</evidence>
<dbReference type="Proteomes" id="UP000014018">
    <property type="component" value="Unassembled WGS sequence"/>
</dbReference>
<comment type="caution">
    <text evidence="3">The sequence shown here is derived from an EMBL/GenBank/DDBJ whole genome shotgun (WGS) entry which is preliminary data.</text>
</comment>
<gene>
    <name evidence="3" type="ORF">IIU_05718</name>
</gene>
<organism evidence="3 4">
    <name type="scientific">Bacillus cereus VD133</name>
    <dbReference type="NCBI Taxonomy" id="1053233"/>
    <lineage>
        <taxon>Bacteria</taxon>
        <taxon>Bacillati</taxon>
        <taxon>Bacillota</taxon>
        <taxon>Bacilli</taxon>
        <taxon>Bacillales</taxon>
        <taxon>Bacillaceae</taxon>
        <taxon>Bacillus</taxon>
        <taxon>Bacillus cereus group</taxon>
    </lineage>
</organism>